<dbReference type="EMBL" id="MN740626">
    <property type="protein sequence ID" value="QHS79192.1"/>
    <property type="molecule type" value="Genomic_DNA"/>
</dbReference>
<evidence type="ECO:0000313" key="2">
    <source>
        <dbReference type="EMBL" id="QHS79192.1"/>
    </source>
</evidence>
<dbReference type="AlphaFoldDB" id="A0A6C0AHJ7"/>
<proteinExistence type="predicted"/>
<reference evidence="2" key="1">
    <citation type="journal article" date="2020" name="Nature">
        <title>Giant virus diversity and host interactions through global metagenomics.</title>
        <authorList>
            <person name="Schulz F."/>
            <person name="Roux S."/>
            <person name="Paez-Espino D."/>
            <person name="Jungbluth S."/>
            <person name="Walsh D.A."/>
            <person name="Denef V.J."/>
            <person name="McMahon K.D."/>
            <person name="Konstantinidis K.T."/>
            <person name="Eloe-Fadrosh E.A."/>
            <person name="Kyrpides N.C."/>
            <person name="Woyke T."/>
        </authorList>
    </citation>
    <scope>NUCLEOTIDE SEQUENCE</scope>
    <source>
        <strain evidence="2">GVMAG-S-1035118-87</strain>
    </source>
</reference>
<keyword evidence="1" id="KW-0175">Coiled coil</keyword>
<name>A0A6C0AHJ7_9ZZZZ</name>
<protein>
    <submittedName>
        <fullName evidence="2">Uncharacterized protein</fullName>
    </submittedName>
</protein>
<organism evidence="2">
    <name type="scientific">viral metagenome</name>
    <dbReference type="NCBI Taxonomy" id="1070528"/>
    <lineage>
        <taxon>unclassified sequences</taxon>
        <taxon>metagenomes</taxon>
        <taxon>organismal metagenomes</taxon>
    </lineage>
</organism>
<feature type="coiled-coil region" evidence="1">
    <location>
        <begin position="142"/>
        <end position="183"/>
    </location>
</feature>
<evidence type="ECO:0000256" key="1">
    <source>
        <dbReference type="SAM" id="Coils"/>
    </source>
</evidence>
<sequence>MAEELFDRKGTHLIDYLKRMMDIQRPYYPENLKYYQMQIDIIQANPACFTVTKTDYQGCGTGILHVHFFETGYIVEYKPGQSRWEDVNHIQYYPHTFTSEMLYAIKYLQIDLEDCHELRRFNAGLKIYKEHPECFHFKREETQSLEVERKILMEERQELESQKKQLRLERDEFQKNLLQHEALKMESELDEIILLKPRAES</sequence>
<accession>A0A6C0AHJ7</accession>